<comment type="caution">
    <text evidence="2">The sequence shown here is derived from an EMBL/GenBank/DDBJ whole genome shotgun (WGS) entry which is preliminary data.</text>
</comment>
<dbReference type="EMBL" id="CACRXK020009031">
    <property type="protein sequence ID" value="CAB4016230.1"/>
    <property type="molecule type" value="Genomic_DNA"/>
</dbReference>
<dbReference type="Proteomes" id="UP001152795">
    <property type="component" value="Unassembled WGS sequence"/>
</dbReference>
<dbReference type="InterPro" id="IPR057251">
    <property type="entry name" value="FP_C"/>
</dbReference>
<dbReference type="PANTHER" id="PTHR11505">
    <property type="entry name" value="L1 TRANSPOSABLE ELEMENT-RELATED"/>
    <property type="match status" value="1"/>
</dbReference>
<keyword evidence="3" id="KW-1185">Reference proteome</keyword>
<dbReference type="OrthoDB" id="10066957at2759"/>
<gene>
    <name evidence="2" type="ORF">PACLA_8A072277</name>
</gene>
<organism evidence="2 3">
    <name type="scientific">Paramuricea clavata</name>
    <name type="common">Red gorgonian</name>
    <name type="synonym">Violescent sea-whip</name>
    <dbReference type="NCBI Taxonomy" id="317549"/>
    <lineage>
        <taxon>Eukaryota</taxon>
        <taxon>Metazoa</taxon>
        <taxon>Cnidaria</taxon>
        <taxon>Anthozoa</taxon>
        <taxon>Octocorallia</taxon>
        <taxon>Malacalcyonacea</taxon>
        <taxon>Plexauridae</taxon>
        <taxon>Paramuricea</taxon>
    </lineage>
</organism>
<dbReference type="InterPro" id="IPR004244">
    <property type="entry name" value="Transposase_22"/>
</dbReference>
<sequence length="222" mass="26032">MPVTRQTTYQPDEFRADMKEAIQSELHQFVKSSDFKTIQSEAVNTLIEQSVQQATFPLIKRIEALETELTKVTTKANENEQYSRKFNLRIIGLVETDGEDCVQKVVQFVDEKLHLNIVKEEIDRAHRLGPKISTRSRPLIVKFKSYVTKAAICKRRKDLKGTQFYINEDLTKYNVNLFKYAREHNTHIKSVWTTDGKILVRNKDDKIIRSHHMDDFEKFNLV</sequence>
<reference evidence="2" key="1">
    <citation type="submission" date="2020-04" db="EMBL/GenBank/DDBJ databases">
        <authorList>
            <person name="Alioto T."/>
            <person name="Alioto T."/>
            <person name="Gomez Garrido J."/>
        </authorList>
    </citation>
    <scope>NUCLEOTIDE SEQUENCE</scope>
    <source>
        <strain evidence="2">A484AB</strain>
    </source>
</reference>
<dbReference type="Pfam" id="PF25298">
    <property type="entry name" value="Baculo_FP_2nd"/>
    <property type="match status" value="1"/>
</dbReference>
<accession>A0A7D9EUX7</accession>
<feature type="domain" description="FP protein C-terminal" evidence="1">
    <location>
        <begin position="171"/>
        <end position="215"/>
    </location>
</feature>
<dbReference type="AlphaFoldDB" id="A0A7D9EUX7"/>
<evidence type="ECO:0000313" key="3">
    <source>
        <dbReference type="Proteomes" id="UP001152795"/>
    </source>
</evidence>
<evidence type="ECO:0000313" key="2">
    <source>
        <dbReference type="EMBL" id="CAB4016230.1"/>
    </source>
</evidence>
<dbReference type="Gene3D" id="3.30.70.1820">
    <property type="entry name" value="L1 transposable element, RRM domain"/>
    <property type="match status" value="1"/>
</dbReference>
<proteinExistence type="predicted"/>
<protein>
    <recommendedName>
        <fullName evidence="1">FP protein C-terminal domain-containing protein</fullName>
    </recommendedName>
</protein>
<name>A0A7D9EUX7_PARCT</name>
<evidence type="ECO:0000259" key="1">
    <source>
        <dbReference type="Pfam" id="PF25298"/>
    </source>
</evidence>